<organism evidence="3 4">
    <name type="scientific">Sphingomonas cremea</name>
    <dbReference type="NCBI Taxonomy" id="2904799"/>
    <lineage>
        <taxon>Bacteria</taxon>
        <taxon>Pseudomonadati</taxon>
        <taxon>Pseudomonadota</taxon>
        <taxon>Alphaproteobacteria</taxon>
        <taxon>Sphingomonadales</taxon>
        <taxon>Sphingomonadaceae</taxon>
        <taxon>Sphingomonas</taxon>
    </lineage>
</organism>
<dbReference type="InterPro" id="IPR036873">
    <property type="entry name" value="Rhodanese-like_dom_sf"/>
</dbReference>
<evidence type="ECO:0000313" key="4">
    <source>
        <dbReference type="Proteomes" id="UP001139410"/>
    </source>
</evidence>
<gene>
    <name evidence="3" type="ORF">LVY65_07605</name>
</gene>
<dbReference type="Gene3D" id="6.10.140.1340">
    <property type="match status" value="1"/>
</dbReference>
<keyword evidence="1" id="KW-0812">Transmembrane</keyword>
<sequence>MTIKTISPAAAHRLIDAGASLIDVRAPDEHARERISGALNVPLDRLSPNAATGDVLIFHCRSGMRTGQAAPVLAEAAGGRDCYILEGGISAWGNAGLPVEKARGAPIEMQRQVMIAAGLLVLLGTLLSILASHAWIALAIFVGAGLTFAGITGFCGMARLLALMPWNRRTVNG</sequence>
<dbReference type="RefSeq" id="WP_235067436.1">
    <property type="nucleotide sequence ID" value="NZ_JAKFGM010000002.1"/>
</dbReference>
<accession>A0A9X1TX95</accession>
<evidence type="ECO:0000313" key="3">
    <source>
        <dbReference type="EMBL" id="MCF2514930.1"/>
    </source>
</evidence>
<dbReference type="InterPro" id="IPR001763">
    <property type="entry name" value="Rhodanese-like_dom"/>
</dbReference>
<keyword evidence="4" id="KW-1185">Reference proteome</keyword>
<dbReference type="SMART" id="SM00450">
    <property type="entry name" value="RHOD"/>
    <property type="match status" value="1"/>
</dbReference>
<feature type="transmembrane region" description="Helical" evidence="1">
    <location>
        <begin position="113"/>
        <end position="130"/>
    </location>
</feature>
<keyword evidence="1" id="KW-0472">Membrane</keyword>
<protein>
    <submittedName>
        <fullName evidence="3">Rhodanese family protein</fullName>
    </submittedName>
</protein>
<evidence type="ECO:0000259" key="2">
    <source>
        <dbReference type="PROSITE" id="PS50206"/>
    </source>
</evidence>
<dbReference type="PANTHER" id="PTHR44086">
    <property type="entry name" value="THIOSULFATE SULFURTRANSFERASE RDL2, MITOCHONDRIAL-RELATED"/>
    <property type="match status" value="1"/>
</dbReference>
<dbReference type="Gene3D" id="3.40.250.10">
    <property type="entry name" value="Rhodanese-like domain"/>
    <property type="match status" value="1"/>
</dbReference>
<keyword evidence="1" id="KW-1133">Transmembrane helix</keyword>
<dbReference type="PROSITE" id="PS50206">
    <property type="entry name" value="RHODANESE_3"/>
    <property type="match status" value="1"/>
</dbReference>
<dbReference type="InterPro" id="IPR021309">
    <property type="entry name" value="YgaP-like_TM"/>
</dbReference>
<dbReference type="Pfam" id="PF11127">
    <property type="entry name" value="YgaP-like_TM"/>
    <property type="match status" value="1"/>
</dbReference>
<dbReference type="PANTHER" id="PTHR44086:SF10">
    <property type="entry name" value="THIOSULFATE SULFURTRANSFERASE_RHODANESE-LIKE DOMAIN-CONTAINING PROTEIN 3"/>
    <property type="match status" value="1"/>
</dbReference>
<evidence type="ECO:0000256" key="1">
    <source>
        <dbReference type="SAM" id="Phobius"/>
    </source>
</evidence>
<feature type="domain" description="Rhodanese" evidence="2">
    <location>
        <begin position="15"/>
        <end position="101"/>
    </location>
</feature>
<name>A0A9X1TX95_9SPHN</name>
<dbReference type="GO" id="GO:0004792">
    <property type="term" value="F:thiosulfate-cyanide sulfurtransferase activity"/>
    <property type="evidence" value="ECO:0007669"/>
    <property type="project" value="TreeGrafter"/>
</dbReference>
<dbReference type="Pfam" id="PF00581">
    <property type="entry name" value="Rhodanese"/>
    <property type="match status" value="1"/>
</dbReference>
<reference evidence="3" key="1">
    <citation type="submission" date="2022-01" db="EMBL/GenBank/DDBJ databases">
        <authorList>
            <person name="Jo J.-H."/>
            <person name="Im W.-T."/>
        </authorList>
    </citation>
    <scope>NUCLEOTIDE SEQUENCE</scope>
    <source>
        <strain evidence="3">G124</strain>
    </source>
</reference>
<proteinExistence type="predicted"/>
<comment type="caution">
    <text evidence="3">The sequence shown here is derived from an EMBL/GenBank/DDBJ whole genome shotgun (WGS) entry which is preliminary data.</text>
</comment>
<feature type="transmembrane region" description="Helical" evidence="1">
    <location>
        <begin position="136"/>
        <end position="162"/>
    </location>
</feature>
<dbReference type="AlphaFoldDB" id="A0A9X1TX95"/>
<dbReference type="EMBL" id="JAKFGM010000002">
    <property type="protein sequence ID" value="MCF2514930.1"/>
    <property type="molecule type" value="Genomic_DNA"/>
</dbReference>
<dbReference type="Proteomes" id="UP001139410">
    <property type="component" value="Unassembled WGS sequence"/>
</dbReference>
<dbReference type="SUPFAM" id="SSF52821">
    <property type="entry name" value="Rhodanese/Cell cycle control phosphatase"/>
    <property type="match status" value="1"/>
</dbReference>